<dbReference type="AlphaFoldDB" id="A0AAD7GBH1"/>
<comment type="caution">
    <text evidence="1">The sequence shown here is derived from an EMBL/GenBank/DDBJ whole genome shotgun (WGS) entry which is preliminary data.</text>
</comment>
<reference evidence="1" key="1">
    <citation type="submission" date="2023-03" db="EMBL/GenBank/DDBJ databases">
        <title>Massive genome expansion in bonnet fungi (Mycena s.s.) driven by repeated elements and novel gene families across ecological guilds.</title>
        <authorList>
            <consortium name="Lawrence Berkeley National Laboratory"/>
            <person name="Harder C.B."/>
            <person name="Miyauchi S."/>
            <person name="Viragh M."/>
            <person name="Kuo A."/>
            <person name="Thoen E."/>
            <person name="Andreopoulos B."/>
            <person name="Lu D."/>
            <person name="Skrede I."/>
            <person name="Drula E."/>
            <person name="Henrissat B."/>
            <person name="Morin E."/>
            <person name="Kohler A."/>
            <person name="Barry K."/>
            <person name="LaButti K."/>
            <person name="Morin E."/>
            <person name="Salamov A."/>
            <person name="Lipzen A."/>
            <person name="Mereny Z."/>
            <person name="Hegedus B."/>
            <person name="Baldrian P."/>
            <person name="Stursova M."/>
            <person name="Weitz H."/>
            <person name="Taylor A."/>
            <person name="Grigoriev I.V."/>
            <person name="Nagy L.G."/>
            <person name="Martin F."/>
            <person name="Kauserud H."/>
        </authorList>
    </citation>
    <scope>NUCLEOTIDE SEQUENCE</scope>
    <source>
        <strain evidence="1">CBHHK067</strain>
    </source>
</reference>
<gene>
    <name evidence="1" type="ORF">B0H17DRAFT_99863</name>
</gene>
<keyword evidence="2" id="KW-1185">Reference proteome</keyword>
<dbReference type="Proteomes" id="UP001221757">
    <property type="component" value="Unassembled WGS sequence"/>
</dbReference>
<evidence type="ECO:0000313" key="1">
    <source>
        <dbReference type="EMBL" id="KAJ7679594.1"/>
    </source>
</evidence>
<evidence type="ECO:0000313" key="2">
    <source>
        <dbReference type="Proteomes" id="UP001221757"/>
    </source>
</evidence>
<sequence>MASFQDVTTETFQISLELAADDRYRWTTSGSATTKAWGSVAIQYYPLNQTLFVHGLSISPGNGIRGQLFKGAEIGQIVDSELGRSNSEFVPSASQGNVSSWLLGLIGGRGTQRGKQCRGASETPNGVNVSEFPATPSIFHPSQVINEYLLAKFPNATVVMSHDDDWCDIMRDDEPSAVPTNLNLLRQICDRCIVMDEDEGPRNCKPAQRKQ</sequence>
<accession>A0AAD7GBH1</accession>
<proteinExistence type="predicted"/>
<organism evidence="1 2">
    <name type="scientific">Mycena rosella</name>
    <name type="common">Pink bonnet</name>
    <name type="synonym">Agaricus rosellus</name>
    <dbReference type="NCBI Taxonomy" id="1033263"/>
    <lineage>
        <taxon>Eukaryota</taxon>
        <taxon>Fungi</taxon>
        <taxon>Dikarya</taxon>
        <taxon>Basidiomycota</taxon>
        <taxon>Agaricomycotina</taxon>
        <taxon>Agaricomycetes</taxon>
        <taxon>Agaricomycetidae</taxon>
        <taxon>Agaricales</taxon>
        <taxon>Marasmiineae</taxon>
        <taxon>Mycenaceae</taxon>
        <taxon>Mycena</taxon>
    </lineage>
</organism>
<name>A0AAD7GBH1_MYCRO</name>
<dbReference type="EMBL" id="JARKIE010000130">
    <property type="protein sequence ID" value="KAJ7679594.1"/>
    <property type="molecule type" value="Genomic_DNA"/>
</dbReference>
<protein>
    <submittedName>
        <fullName evidence="1">Uncharacterized protein</fullName>
    </submittedName>
</protein>